<reference evidence="1 2" key="1">
    <citation type="submission" date="2017-05" db="EMBL/GenBank/DDBJ databases">
        <authorList>
            <person name="Varghese N."/>
            <person name="Submissions S."/>
        </authorList>
    </citation>
    <scope>NUCLEOTIDE SEQUENCE [LARGE SCALE GENOMIC DNA]</scope>
    <source>
        <strain evidence="1 2">DSM 29506</strain>
    </source>
</reference>
<name>A0A521FVG3_9RHOB</name>
<organism evidence="1 2">
    <name type="scientific">Thalassovita litoralis</name>
    <dbReference type="NCBI Taxonomy" id="1010611"/>
    <lineage>
        <taxon>Bacteria</taxon>
        <taxon>Pseudomonadati</taxon>
        <taxon>Pseudomonadota</taxon>
        <taxon>Alphaproteobacteria</taxon>
        <taxon>Rhodobacterales</taxon>
        <taxon>Roseobacteraceae</taxon>
        <taxon>Thalassovita</taxon>
    </lineage>
</organism>
<sequence length="126" mass="12157">MGVTLTTAARNAAVDAIADLVDAGTSDANGDLVIMTAGDVEVATLALSNPGFAAASGGAAAADTISDDTNATGGTAALFKLQDRDNTEVLRGTVGTSGADLNLSSLTIGAGDTVSVSSLTISQPAT</sequence>
<gene>
    <name evidence="1" type="ORF">SAMN06265173_1733</name>
</gene>
<proteinExistence type="predicted"/>
<dbReference type="AlphaFoldDB" id="A0A521FVG3"/>
<accession>A0A521FVG3</accession>
<dbReference type="RefSeq" id="WP_142495128.1">
    <property type="nucleotide sequence ID" value="NZ_FXTO01000073.1"/>
</dbReference>
<dbReference type="Proteomes" id="UP000316030">
    <property type="component" value="Unassembled WGS sequence"/>
</dbReference>
<evidence type="ECO:0000313" key="1">
    <source>
        <dbReference type="EMBL" id="SMP00132.1"/>
    </source>
</evidence>
<protein>
    <submittedName>
        <fullName evidence="1">Uncharacterized protein</fullName>
    </submittedName>
</protein>
<evidence type="ECO:0000313" key="2">
    <source>
        <dbReference type="Proteomes" id="UP000316030"/>
    </source>
</evidence>
<dbReference type="EMBL" id="FXTO01000073">
    <property type="protein sequence ID" value="SMP00132.1"/>
    <property type="molecule type" value="Genomic_DNA"/>
</dbReference>
<keyword evidence="2" id="KW-1185">Reference proteome</keyword>